<reference evidence="1" key="1">
    <citation type="journal article" date="2021" name="Proc. Natl. Acad. Sci. U.S.A.">
        <title>A Catalog of Tens of Thousands of Viruses from Human Metagenomes Reveals Hidden Associations with Chronic Diseases.</title>
        <authorList>
            <person name="Tisza M.J."/>
            <person name="Buck C.B."/>
        </authorList>
    </citation>
    <scope>NUCLEOTIDE SEQUENCE</scope>
    <source>
        <strain evidence="1">CtPkm1</strain>
    </source>
</reference>
<proteinExistence type="predicted"/>
<accession>A0A8S5TYA5</accession>
<sequence>MKTYTTPTVVIDVPDGAQALADAERVIVAARGRQLIEKDAASVDGTAVAVPYTQAETAALGAGLVEFEVTLKMPDGTVVKTETAAARLKEAVLGREV</sequence>
<dbReference type="EMBL" id="BK015960">
    <property type="protein sequence ID" value="DAF87189.1"/>
    <property type="molecule type" value="Genomic_DNA"/>
</dbReference>
<protein>
    <submittedName>
        <fullName evidence="1">Uncharacterized protein</fullName>
    </submittedName>
</protein>
<name>A0A8S5TYA5_9CAUD</name>
<evidence type="ECO:0000313" key="1">
    <source>
        <dbReference type="EMBL" id="DAF87189.1"/>
    </source>
</evidence>
<organism evidence="1">
    <name type="scientific">Myoviridae sp. ctPkm1</name>
    <dbReference type="NCBI Taxonomy" id="2825099"/>
    <lineage>
        <taxon>Viruses</taxon>
        <taxon>Duplodnaviria</taxon>
        <taxon>Heunggongvirae</taxon>
        <taxon>Uroviricota</taxon>
        <taxon>Caudoviricetes</taxon>
    </lineage>
</organism>